<name>A0AAE0BT43_9CHLO</name>
<evidence type="ECO:0000256" key="2">
    <source>
        <dbReference type="ARBA" id="ARBA00023078"/>
    </source>
</evidence>
<accession>A0AAE0BT43</accession>
<keyword evidence="5" id="KW-1185">Reference proteome</keyword>
<comment type="subcellular location">
    <subcellularLocation>
        <location evidence="1">Membrane</location>
    </subcellularLocation>
</comment>
<dbReference type="GO" id="GO:0005509">
    <property type="term" value="F:calcium ion binding"/>
    <property type="evidence" value="ECO:0007669"/>
    <property type="project" value="InterPro"/>
</dbReference>
<evidence type="ECO:0000313" key="4">
    <source>
        <dbReference type="EMBL" id="KAK3241429.1"/>
    </source>
</evidence>
<dbReference type="Gene3D" id="1.20.120.290">
    <property type="entry name" value="Oxygen-evolving enhancer protein 3 (PsbQ), four-helix up-down bundle"/>
    <property type="match status" value="1"/>
</dbReference>
<dbReference type="GO" id="GO:0019898">
    <property type="term" value="C:extrinsic component of membrane"/>
    <property type="evidence" value="ECO:0007669"/>
    <property type="project" value="InterPro"/>
</dbReference>
<dbReference type="GO" id="GO:0009654">
    <property type="term" value="C:photosystem II oxygen evolving complex"/>
    <property type="evidence" value="ECO:0007669"/>
    <property type="project" value="InterPro"/>
</dbReference>
<dbReference type="InterPro" id="IPR008797">
    <property type="entry name" value="PSII_PsbQ"/>
</dbReference>
<dbReference type="GO" id="GO:0015979">
    <property type="term" value="P:photosynthesis"/>
    <property type="evidence" value="ECO:0007669"/>
    <property type="project" value="InterPro"/>
</dbReference>
<reference evidence="4 5" key="1">
    <citation type="journal article" date="2015" name="Genome Biol. Evol.">
        <title>Comparative Genomics of a Bacterivorous Green Alga Reveals Evolutionary Causalities and Consequences of Phago-Mixotrophic Mode of Nutrition.</title>
        <authorList>
            <person name="Burns J.A."/>
            <person name="Paasch A."/>
            <person name="Narechania A."/>
            <person name="Kim E."/>
        </authorList>
    </citation>
    <scope>NUCLEOTIDE SEQUENCE [LARGE SCALE GENOMIC DNA]</scope>
    <source>
        <strain evidence="4 5">PLY_AMNH</strain>
    </source>
</reference>
<dbReference type="AlphaFoldDB" id="A0AAE0BT43"/>
<evidence type="ECO:0000256" key="1">
    <source>
        <dbReference type="ARBA" id="ARBA00004370"/>
    </source>
</evidence>
<keyword evidence="2" id="KW-0793">Thylakoid</keyword>
<evidence type="ECO:0000313" key="5">
    <source>
        <dbReference type="Proteomes" id="UP001190700"/>
    </source>
</evidence>
<dbReference type="SUPFAM" id="SSF101112">
    <property type="entry name" value="Oxygen-evolving enhancer protein 3"/>
    <property type="match status" value="1"/>
</dbReference>
<dbReference type="Proteomes" id="UP001190700">
    <property type="component" value="Unassembled WGS sequence"/>
</dbReference>
<comment type="caution">
    <text evidence="4">The sequence shown here is derived from an EMBL/GenBank/DDBJ whole genome shotgun (WGS) entry which is preliminary data.</text>
</comment>
<sequence>MSFTLRAPVAKLSAKANVAESVNVRPAQRVAAKAPVAASAQLGRREMFSFIATGAALVATKANAIEIIDFKDANSKGFQEIYEARELENGTYNEKGGVPQRFALKRLSGDETKGRITESLDRLSTKIQPSIDVEAYPLAQNELRRQLGYLRFDIRTLAADDKSIAGPGKDLVLAVEDLDLALRFKNQDKANALYQKVLIKADALSSAL</sequence>
<organism evidence="4 5">
    <name type="scientific">Cymbomonas tetramitiformis</name>
    <dbReference type="NCBI Taxonomy" id="36881"/>
    <lineage>
        <taxon>Eukaryota</taxon>
        <taxon>Viridiplantae</taxon>
        <taxon>Chlorophyta</taxon>
        <taxon>Pyramimonadophyceae</taxon>
        <taxon>Pyramimonadales</taxon>
        <taxon>Pyramimonadaceae</taxon>
        <taxon>Cymbomonas</taxon>
    </lineage>
</organism>
<dbReference type="Pfam" id="PF05757">
    <property type="entry name" value="PsbQ"/>
    <property type="match status" value="1"/>
</dbReference>
<dbReference type="InterPro" id="IPR023222">
    <property type="entry name" value="PsbQ-like_dom_sf"/>
</dbReference>
<evidence type="ECO:0000256" key="3">
    <source>
        <dbReference type="ARBA" id="ARBA00023136"/>
    </source>
</evidence>
<keyword evidence="3" id="KW-0472">Membrane</keyword>
<proteinExistence type="predicted"/>
<protein>
    <submittedName>
        <fullName evidence="4">Uncharacterized protein</fullName>
    </submittedName>
</protein>
<gene>
    <name evidence="4" type="ORF">CYMTET_48803</name>
</gene>
<dbReference type="EMBL" id="LGRX02033393">
    <property type="protein sequence ID" value="KAK3241429.1"/>
    <property type="molecule type" value="Genomic_DNA"/>
</dbReference>